<accession>A0AAN5BU70</accession>
<protein>
    <submittedName>
        <fullName evidence="4">Unnamed protein product</fullName>
    </submittedName>
</protein>
<dbReference type="GO" id="GO:0000172">
    <property type="term" value="C:ribonuclease MRP complex"/>
    <property type="evidence" value="ECO:0007669"/>
    <property type="project" value="TreeGrafter"/>
</dbReference>
<dbReference type="Proteomes" id="UP001165205">
    <property type="component" value="Unassembled WGS sequence"/>
</dbReference>
<feature type="compositionally biased region" description="Acidic residues" evidence="3">
    <location>
        <begin position="133"/>
        <end position="149"/>
    </location>
</feature>
<comment type="caution">
    <text evidence="4">The sequence shown here is derived from an EMBL/GenBank/DDBJ whole genome shotgun (WGS) entry which is preliminary data.</text>
</comment>
<dbReference type="GO" id="GO:0001682">
    <property type="term" value="P:tRNA 5'-leader removal"/>
    <property type="evidence" value="ECO:0007669"/>
    <property type="project" value="InterPro"/>
</dbReference>
<dbReference type="PANTHER" id="PTHR15441:SF2">
    <property type="entry name" value="RIBONUCLEASE P_MRP PROTEIN SUBUNIT POP5"/>
    <property type="match status" value="1"/>
</dbReference>
<evidence type="ECO:0000256" key="2">
    <source>
        <dbReference type="ARBA" id="ARBA00022694"/>
    </source>
</evidence>
<evidence type="ECO:0000256" key="1">
    <source>
        <dbReference type="ARBA" id="ARBA00010800"/>
    </source>
</evidence>
<dbReference type="PANTHER" id="PTHR15441">
    <property type="entry name" value="RIBONUCLEASE P PROTEIN SUBUNIT P14"/>
    <property type="match status" value="1"/>
</dbReference>
<dbReference type="GO" id="GO:0033204">
    <property type="term" value="F:ribonuclease P RNA binding"/>
    <property type="evidence" value="ECO:0007669"/>
    <property type="project" value="TreeGrafter"/>
</dbReference>
<organism evidence="4 5">
    <name type="scientific">Aspergillus oryzae</name>
    <name type="common">Yellow koji mold</name>
    <dbReference type="NCBI Taxonomy" id="5062"/>
    <lineage>
        <taxon>Eukaryota</taxon>
        <taxon>Fungi</taxon>
        <taxon>Dikarya</taxon>
        <taxon>Ascomycota</taxon>
        <taxon>Pezizomycotina</taxon>
        <taxon>Eurotiomycetes</taxon>
        <taxon>Eurotiomycetidae</taxon>
        <taxon>Eurotiales</taxon>
        <taxon>Aspergillaceae</taxon>
        <taxon>Aspergillus</taxon>
        <taxon>Aspergillus subgen. Circumdati</taxon>
    </lineage>
</organism>
<evidence type="ECO:0000256" key="3">
    <source>
        <dbReference type="SAM" id="MobiDB-lite"/>
    </source>
</evidence>
<dbReference type="InterPro" id="IPR002759">
    <property type="entry name" value="Pop5/Rpp14/Rnp2-like"/>
</dbReference>
<feature type="region of interest" description="Disordered" evidence="3">
    <location>
        <begin position="126"/>
        <end position="149"/>
    </location>
</feature>
<comment type="similarity">
    <text evidence="1">Belongs to the eukaryotic/archaeal RNase P protein component 2 family.</text>
</comment>
<dbReference type="EMBL" id="BSYA01000017">
    <property type="protein sequence ID" value="GMG25253.1"/>
    <property type="molecule type" value="Genomic_DNA"/>
</dbReference>
<dbReference type="Pfam" id="PF01900">
    <property type="entry name" value="RNase_P_Rpp14"/>
    <property type="match status" value="1"/>
</dbReference>
<evidence type="ECO:0000313" key="4">
    <source>
        <dbReference type="EMBL" id="GMG25253.1"/>
    </source>
</evidence>
<sequence>MVRVKHRYLLLDILYPDPTSWPSSTAPKNAPLNAQSQLRIHSPTSDALTPSLLAKMVREEVAEVFGDWGVGRLGGVTAGGVSVSGTMRKAEEEAIRRARKEIVRLRGAEEVGVLGGLVGGLEYEEGSGVAEDVMGDEEEDVDMGSDGED</sequence>
<dbReference type="Gene3D" id="3.30.70.3250">
    <property type="entry name" value="Ribonuclease P, Pop5 subunit"/>
    <property type="match status" value="1"/>
</dbReference>
<dbReference type="GO" id="GO:0030681">
    <property type="term" value="C:multimeric ribonuclease P complex"/>
    <property type="evidence" value="ECO:0007669"/>
    <property type="project" value="TreeGrafter"/>
</dbReference>
<dbReference type="InterPro" id="IPR038085">
    <property type="entry name" value="Rnp2-like_sf"/>
</dbReference>
<dbReference type="AlphaFoldDB" id="A0AAN5BU70"/>
<keyword evidence="2" id="KW-0819">tRNA processing</keyword>
<evidence type="ECO:0000313" key="5">
    <source>
        <dbReference type="Proteomes" id="UP001165205"/>
    </source>
</evidence>
<dbReference type="SUPFAM" id="SSF160350">
    <property type="entry name" value="Rnp2-like"/>
    <property type="match status" value="1"/>
</dbReference>
<gene>
    <name evidence="4" type="ORF">Aory04_000232900</name>
</gene>
<dbReference type="GO" id="GO:0005730">
    <property type="term" value="C:nucleolus"/>
    <property type="evidence" value="ECO:0007669"/>
    <property type="project" value="TreeGrafter"/>
</dbReference>
<name>A0AAN5BU70_ASPOZ</name>
<reference evidence="4" key="1">
    <citation type="submission" date="2023-04" db="EMBL/GenBank/DDBJ databases">
        <title>Aspergillus oryzae NBRC 4228.</title>
        <authorList>
            <person name="Ichikawa N."/>
            <person name="Sato H."/>
            <person name="Tonouchi N."/>
        </authorList>
    </citation>
    <scope>NUCLEOTIDE SEQUENCE</scope>
    <source>
        <strain evidence="4">NBRC 4228</strain>
    </source>
</reference>
<proteinExistence type="inferred from homology"/>